<dbReference type="RefSeq" id="WP_172354732.1">
    <property type="nucleotide sequence ID" value="NZ_BLLH01000001.1"/>
</dbReference>
<evidence type="ECO:0000313" key="2">
    <source>
        <dbReference type="Proteomes" id="UP000475928"/>
    </source>
</evidence>
<dbReference type="Proteomes" id="UP000475928">
    <property type="component" value="Unassembled WGS sequence"/>
</dbReference>
<keyword evidence="1" id="KW-0449">Lipoprotein</keyword>
<sequence>MKKVIGTIVTAIIALIIGLVVGSKFLSNRESDAVQAVASGHYTVKARWSWTSLDVSGDTWTLDGKRKYNVVATGRNMVVLQEEKKDTVTTYKVLKANKKIDLYTITDKGITKKVQATLNVK</sequence>
<organism evidence="1 2">
    <name type="scientific">Pseudolactococcus insecticola</name>
    <dbReference type="NCBI Taxonomy" id="2709158"/>
    <lineage>
        <taxon>Bacteria</taxon>
        <taxon>Bacillati</taxon>
        <taxon>Bacillota</taxon>
        <taxon>Bacilli</taxon>
        <taxon>Lactobacillales</taxon>
        <taxon>Streptococcaceae</taxon>
        <taxon>Pseudolactococcus</taxon>
    </lineage>
</organism>
<gene>
    <name evidence="1" type="ORF">Hs20B_02030</name>
</gene>
<comment type="caution">
    <text evidence="1">The sequence shown here is derived from an EMBL/GenBank/DDBJ whole genome shotgun (WGS) entry which is preliminary data.</text>
</comment>
<accession>A0A6A0B528</accession>
<proteinExistence type="predicted"/>
<dbReference type="EMBL" id="BLLH01000001">
    <property type="protein sequence ID" value="GFH39805.1"/>
    <property type="molecule type" value="Genomic_DNA"/>
</dbReference>
<reference evidence="1 2" key="1">
    <citation type="submission" date="2020-02" db="EMBL/GenBank/DDBJ databases">
        <title>Draft genome sequence of Lactococcus sp. Hs20B0-1.</title>
        <authorList>
            <person name="Noda S."/>
            <person name="Yuki M."/>
            <person name="Ohkuma M."/>
        </authorList>
    </citation>
    <scope>NUCLEOTIDE SEQUENCE [LARGE SCALE GENOMIC DNA]</scope>
    <source>
        <strain evidence="1 2">Hs20B0-1</strain>
    </source>
</reference>
<name>A0A6A0B528_9LACT</name>
<evidence type="ECO:0000313" key="1">
    <source>
        <dbReference type="EMBL" id="GFH39805.1"/>
    </source>
</evidence>
<keyword evidence="2" id="KW-1185">Reference proteome</keyword>
<protein>
    <submittedName>
        <fullName evidence="1">Lipoprotein</fullName>
    </submittedName>
</protein>
<dbReference type="AlphaFoldDB" id="A0A6A0B528"/>